<organism evidence="2 3">
    <name type="scientific">Mycobacterium colombiense</name>
    <dbReference type="NCBI Taxonomy" id="339268"/>
    <lineage>
        <taxon>Bacteria</taxon>
        <taxon>Bacillati</taxon>
        <taxon>Actinomycetota</taxon>
        <taxon>Actinomycetes</taxon>
        <taxon>Mycobacteriales</taxon>
        <taxon>Mycobacteriaceae</taxon>
        <taxon>Mycobacterium</taxon>
        <taxon>Mycobacterium avium complex (MAC)</taxon>
    </lineage>
</organism>
<comment type="caution">
    <text evidence="2">The sequence shown here is derived from an EMBL/GenBank/DDBJ whole genome shotgun (WGS) entry which is preliminary data.</text>
</comment>
<dbReference type="SUPFAM" id="SSF109854">
    <property type="entry name" value="DinB/YfiT-like putative metalloenzymes"/>
    <property type="match status" value="1"/>
</dbReference>
<dbReference type="GO" id="GO:0046872">
    <property type="term" value="F:metal ion binding"/>
    <property type="evidence" value="ECO:0007669"/>
    <property type="project" value="InterPro"/>
</dbReference>
<reference evidence="2 3" key="1">
    <citation type="submission" date="2016-06" db="EMBL/GenBank/DDBJ databases">
        <authorList>
            <person name="Kjaerup R.B."/>
            <person name="Dalgaard T.S."/>
            <person name="Juul-Madsen H.R."/>
        </authorList>
    </citation>
    <scope>NUCLEOTIDE SEQUENCE [LARGE SCALE GENOMIC DNA]</scope>
    <source>
        <strain evidence="2 3">E2464</strain>
    </source>
</reference>
<accession>A0A1A2S5D3</accession>
<name>A0A1A2S5D3_9MYCO</name>
<dbReference type="AlphaFoldDB" id="A0A1A2S5D3"/>
<protein>
    <recommendedName>
        <fullName evidence="1">Mycothiol-dependent maleylpyruvate isomerase metal-binding domain-containing protein</fullName>
    </recommendedName>
</protein>
<evidence type="ECO:0000313" key="2">
    <source>
        <dbReference type="EMBL" id="OBH59374.1"/>
    </source>
</evidence>
<feature type="domain" description="Mycothiol-dependent maleylpyruvate isomerase metal-binding" evidence="1">
    <location>
        <begin position="12"/>
        <end position="110"/>
    </location>
</feature>
<evidence type="ECO:0000259" key="1">
    <source>
        <dbReference type="Pfam" id="PF11716"/>
    </source>
</evidence>
<dbReference type="NCBIfam" id="TIGR03083">
    <property type="entry name" value="maleylpyruvate isomerase family mycothiol-dependent enzyme"/>
    <property type="match status" value="1"/>
</dbReference>
<dbReference type="InterPro" id="IPR024344">
    <property type="entry name" value="MDMPI_metal-binding"/>
</dbReference>
<gene>
    <name evidence="2" type="ORF">A5685_04200</name>
</gene>
<dbReference type="InterPro" id="IPR017517">
    <property type="entry name" value="Maleyloyr_isom"/>
</dbReference>
<evidence type="ECO:0000313" key="3">
    <source>
        <dbReference type="Proteomes" id="UP000093861"/>
    </source>
</evidence>
<dbReference type="EMBL" id="LZJS01000103">
    <property type="protein sequence ID" value="OBH59374.1"/>
    <property type="molecule type" value="Genomic_DNA"/>
</dbReference>
<dbReference type="Proteomes" id="UP000093861">
    <property type="component" value="Unassembled WGS sequence"/>
</dbReference>
<sequence>MDDIAALHLTVCRRFGEAVRAADGKWHRPSPCDAWDARAVLEHVIGFHDVLLLRPLGYKPERPTGDPQARWRLTYDALATAFESGRATQLDAYRLMPNLTRDVLVHTWDLARAVGADDGLDPAWCELFCAGFPEGAQALAASGMFDAPVPVGDETDAQAELLARLGRDPRWEPEISWGR</sequence>
<dbReference type="Pfam" id="PF11716">
    <property type="entry name" value="MDMPI_N"/>
    <property type="match status" value="1"/>
</dbReference>
<proteinExistence type="predicted"/>
<dbReference type="InterPro" id="IPR034660">
    <property type="entry name" value="DinB/YfiT-like"/>
</dbReference>
<dbReference type="RefSeq" id="WP_064952376.1">
    <property type="nucleotide sequence ID" value="NZ_LZJS01000103.1"/>
</dbReference>